<sequence>MSSSSTVPFRFLDLPFELRMMIYERLPITRQHHQIRIAHKNYAPGILTLITHTVPPLLRTCWPIYTEAIDFVRTRLRDNDNASSAPKIIVDSTTFIYVSSLLNELFTLICSFREFIEAPTSPVAAFGSDYTTNFNIARQRLMTGYREKPWHGPPPTATEFSAISRFVLEAAWYLSQHGVSTEFPQLDPAPEFQLDRLAEDTRTPFTGVCVAIRISDQATFVVKEFEHFAMVMFYKSMFAHTRMCVFWKDDGDRFRSGALENSKAEMAVLMCLPDRYNWLQWVGLLGEEGWGTDWAEDAGLL</sequence>
<dbReference type="OrthoDB" id="5314997at2759"/>
<protein>
    <submittedName>
        <fullName evidence="1">Uncharacterized protein</fullName>
    </submittedName>
</protein>
<evidence type="ECO:0000313" key="2">
    <source>
        <dbReference type="Proteomes" id="UP000799324"/>
    </source>
</evidence>
<accession>A0A6A6T5C9</accession>
<keyword evidence="2" id="KW-1185">Reference proteome</keyword>
<name>A0A6A6T5C9_9PLEO</name>
<gene>
    <name evidence="1" type="ORF">K491DRAFT_717812</name>
</gene>
<proteinExistence type="predicted"/>
<dbReference type="EMBL" id="MU004376">
    <property type="protein sequence ID" value="KAF2653744.1"/>
    <property type="molecule type" value="Genomic_DNA"/>
</dbReference>
<dbReference type="AlphaFoldDB" id="A0A6A6T5C9"/>
<evidence type="ECO:0000313" key="1">
    <source>
        <dbReference type="EMBL" id="KAF2653744.1"/>
    </source>
</evidence>
<organism evidence="1 2">
    <name type="scientific">Lophiostoma macrostomum CBS 122681</name>
    <dbReference type="NCBI Taxonomy" id="1314788"/>
    <lineage>
        <taxon>Eukaryota</taxon>
        <taxon>Fungi</taxon>
        <taxon>Dikarya</taxon>
        <taxon>Ascomycota</taxon>
        <taxon>Pezizomycotina</taxon>
        <taxon>Dothideomycetes</taxon>
        <taxon>Pleosporomycetidae</taxon>
        <taxon>Pleosporales</taxon>
        <taxon>Lophiostomataceae</taxon>
        <taxon>Lophiostoma</taxon>
    </lineage>
</organism>
<dbReference type="Proteomes" id="UP000799324">
    <property type="component" value="Unassembled WGS sequence"/>
</dbReference>
<reference evidence="1" key="1">
    <citation type="journal article" date="2020" name="Stud. Mycol.">
        <title>101 Dothideomycetes genomes: a test case for predicting lifestyles and emergence of pathogens.</title>
        <authorList>
            <person name="Haridas S."/>
            <person name="Albert R."/>
            <person name="Binder M."/>
            <person name="Bloem J."/>
            <person name="Labutti K."/>
            <person name="Salamov A."/>
            <person name="Andreopoulos B."/>
            <person name="Baker S."/>
            <person name="Barry K."/>
            <person name="Bills G."/>
            <person name="Bluhm B."/>
            <person name="Cannon C."/>
            <person name="Castanera R."/>
            <person name="Culley D."/>
            <person name="Daum C."/>
            <person name="Ezra D."/>
            <person name="Gonzalez J."/>
            <person name="Henrissat B."/>
            <person name="Kuo A."/>
            <person name="Liang C."/>
            <person name="Lipzen A."/>
            <person name="Lutzoni F."/>
            <person name="Magnuson J."/>
            <person name="Mondo S."/>
            <person name="Nolan M."/>
            <person name="Ohm R."/>
            <person name="Pangilinan J."/>
            <person name="Park H.-J."/>
            <person name="Ramirez L."/>
            <person name="Alfaro M."/>
            <person name="Sun H."/>
            <person name="Tritt A."/>
            <person name="Yoshinaga Y."/>
            <person name="Zwiers L.-H."/>
            <person name="Turgeon B."/>
            <person name="Goodwin S."/>
            <person name="Spatafora J."/>
            <person name="Crous P."/>
            <person name="Grigoriev I."/>
        </authorList>
    </citation>
    <scope>NUCLEOTIDE SEQUENCE</scope>
    <source>
        <strain evidence="1">CBS 122681</strain>
    </source>
</reference>